<dbReference type="SUPFAM" id="SSF50249">
    <property type="entry name" value="Nucleic acid-binding proteins"/>
    <property type="match status" value="1"/>
</dbReference>
<dbReference type="InterPro" id="IPR015525">
    <property type="entry name" value="BRCA2"/>
</dbReference>
<dbReference type="GO" id="GO:0000724">
    <property type="term" value="P:double-strand break repair via homologous recombination"/>
    <property type="evidence" value="ECO:0007669"/>
    <property type="project" value="InterPro"/>
</dbReference>
<feature type="compositionally biased region" description="Basic and acidic residues" evidence="1">
    <location>
        <begin position="1684"/>
        <end position="1696"/>
    </location>
</feature>
<dbReference type="InterPro" id="IPR015187">
    <property type="entry name" value="BRCA2_OB_1"/>
</dbReference>
<dbReference type="STRING" id="1169540.A0A0G4EV02"/>
<feature type="region of interest" description="Disordered" evidence="1">
    <location>
        <begin position="546"/>
        <end position="569"/>
    </location>
</feature>
<feature type="region of interest" description="Disordered" evidence="1">
    <location>
        <begin position="583"/>
        <end position="638"/>
    </location>
</feature>
<organism evidence="3 4">
    <name type="scientific">Vitrella brassicaformis (strain CCMP3155)</name>
    <dbReference type="NCBI Taxonomy" id="1169540"/>
    <lineage>
        <taxon>Eukaryota</taxon>
        <taxon>Sar</taxon>
        <taxon>Alveolata</taxon>
        <taxon>Colpodellida</taxon>
        <taxon>Vitrellaceae</taxon>
        <taxon>Vitrella</taxon>
    </lineage>
</organism>
<feature type="compositionally biased region" description="Pro residues" evidence="1">
    <location>
        <begin position="670"/>
        <end position="692"/>
    </location>
</feature>
<keyword evidence="4" id="KW-1185">Reference proteome</keyword>
<feature type="region of interest" description="Disordered" evidence="1">
    <location>
        <begin position="336"/>
        <end position="378"/>
    </location>
</feature>
<name>A0A0G4EV02_VITBC</name>
<reference evidence="3 4" key="1">
    <citation type="submission" date="2014-11" db="EMBL/GenBank/DDBJ databases">
        <authorList>
            <person name="Zhu J."/>
            <person name="Qi W."/>
            <person name="Song R."/>
        </authorList>
    </citation>
    <scope>NUCLEOTIDE SEQUENCE [LARGE SCALE GENOMIC DNA]</scope>
</reference>
<feature type="domain" description="BRCA2 OB1" evidence="2">
    <location>
        <begin position="932"/>
        <end position="1040"/>
    </location>
</feature>
<dbReference type="Gene3D" id="2.40.50.140">
    <property type="entry name" value="Nucleic acid-binding proteins"/>
    <property type="match status" value="2"/>
</dbReference>
<sequence>MDEGGDGAHIDFFALPSDDGIAAWQEICQDPQLQAYIQDSFLSPPAPPAESREEPAPSRSPVVRTSPASAALPRPGSSPSPPHASPAPPSQPSSRQIRKRKSAVANRSPSVPSRRSGGRPLKLSPRKEQPLGSNQQDEQTRSDRVKSTVAGLYQRGLRGGRPNIVGKRPRGARSSFYNMKKAKRKQHDDAVGEGEGDGADGGDQGGPSKAAKKRRSKEGDDGAEGGGVSRDVSVKGFYVGGVGVGERMDDGAAQEEVEAFLVGEDSRRQGEERPGEGAARKLPKSFSFLTASGKCIPCVDNPALQKIRAAVGAPSTRLLAPDEVIEGAAKAGLLQNVTSTRHSRPLKQDDPEPPADQMDGQDDDNMDDMPPPPPPAFVAAPFPRPMGFTTGKGNQLNIQMSAKNRDRLAHLFDNIDNPAAAAGPAAPRPPNAGGASMGGFRSGMDKPPAINALEDHDRSNGRMGMGSDSRPSKQDNQRQMDEHDDDMDAVAPPPPPPPAFVAPSFPRPMGFTTGKGNQLNIQMSAKNRDRLAHLFDGIDDPAAATSAASAAAGPPPPPLPSGAAASMGEFSTGMGKRRAAMLEDDDYSNGRMSIEMGSDSRPSRPPPLPPPLPAPLPSPPAVGRPAVLGGFTKGGGFKPVAVSDAAMAKVKAIFDDDDDDDNKGNGSSPLPLPAPAPAPAPALPKQAPPQPLSAPRAFRPPQIRPLGVRPLHRPPMMRGRGGRGTKPFRPPFARGGLHSRVATAPPGAGAGRGVGVSRLTDKTDKTEGEGEGDGNGDVEGEGVEEDMQMEPVAALSEGEVRSAPGAECVRLTTAETCVVKDGEGGEWMGWKQVFTLFRKGLRDALGVDGLDRKTAAEACEPFDTKWFHNHWRLTVFYACRRWRQKLRRLVTANSSVSLSSLLERHPPPTHRLRRLLEWLHARAKKEREGYRSPIKQIAEGDEPAGIPLVLDLHLHYGEGQMLPTVYATDGWYLLKGSLADQHTQEIVKSIYHVFRVAVSGACLENRGPPCPPLDLPAECALKIHYHAMHPIPQSTPLGRRKATGPMIQSVEEIMAGGGKVELVDVVVLAVFPLAHREYLRGRASEGNAEVAAKPVFILRTDSEQTEKENQWEKECERVREEVGDECLEEMEAAVQEEDRREQNGSDSDEEGNEDSGGGDDEEEEEEMDEQAKKEAKEKAKEEAKEEARIRRLEKKSHDLQEKMRKRIESMTHQHANEVASQVSFIAIDTRIALQWTAAGGGGLRDKCIDRQDELAKLCDNMTLITISNLDGEEPHQGIKTGHRLRLSCLRPIQHYFAPPSAASAGGSRLKTRPPIRLYGKMHGKNRTRFNVAGEHRPGKGSLLDPFVAPQLSVNPSSLPALRFAPLLSLTHILTVTGRGSGGDDTDNSDDTSSVVDLEHWGRHWEGELRAPAAPDELGLVKGHWYDLIGIPVCVSQVQKQESRFGRQEGDGSSAFEWTVKIGLLCSSGALCELTVKATEEPTRAKEQLERLVRPIVTHAPTIPTSPSPQHTQSPPHTSVLSHRPAAASASDEASSSQLPWDVTRHLPVCSDEDGGWDWWLMARNVEWQWHERSQHIWHFRSDATKLVLSSTPSSCSHPLLSPPLPAFPPPDTRIPLTDVQPAIERAAHKMGERLGALSNPSSPPFVRSDPPLFRRRAGGLAREGNNHNTAIPQAAFQQMGQRNVEGEGGRDDRGDDGGVAPMDTSE</sequence>
<feature type="region of interest" description="Disordered" evidence="1">
    <location>
        <begin position="1133"/>
        <end position="1199"/>
    </location>
</feature>
<feature type="compositionally biased region" description="Basic and acidic residues" evidence="1">
    <location>
        <begin position="1169"/>
        <end position="1199"/>
    </location>
</feature>
<dbReference type="InterPro" id="IPR012340">
    <property type="entry name" value="NA-bd_OB-fold"/>
</dbReference>
<dbReference type="Proteomes" id="UP000041254">
    <property type="component" value="Unassembled WGS sequence"/>
</dbReference>
<dbReference type="Pfam" id="PF09103">
    <property type="entry name" value="BRCA-2_OB1"/>
    <property type="match status" value="1"/>
</dbReference>
<feature type="compositionally biased region" description="Polar residues" evidence="1">
    <location>
        <begin position="1666"/>
        <end position="1681"/>
    </location>
</feature>
<dbReference type="GO" id="GO:0006355">
    <property type="term" value="P:regulation of DNA-templated transcription"/>
    <property type="evidence" value="ECO:0007669"/>
    <property type="project" value="TreeGrafter"/>
</dbReference>
<accession>A0A0G4EV02</accession>
<feature type="compositionally biased region" description="Acidic residues" evidence="1">
    <location>
        <begin position="191"/>
        <end position="200"/>
    </location>
</feature>
<feature type="compositionally biased region" description="Basic and acidic residues" evidence="1">
    <location>
        <begin position="470"/>
        <end position="481"/>
    </location>
</feature>
<dbReference type="PANTHER" id="PTHR11289">
    <property type="entry name" value="BREAST CANCER TYPE 2 SUSCEPTIBILITY PROTEIN BRCA2"/>
    <property type="match status" value="1"/>
</dbReference>
<dbReference type="VEuPathDB" id="CryptoDB:Vbra_22521"/>
<dbReference type="InParanoid" id="A0A0G4EV02"/>
<evidence type="ECO:0000313" key="3">
    <source>
        <dbReference type="EMBL" id="CEM01867.1"/>
    </source>
</evidence>
<feature type="region of interest" description="Disordered" evidence="1">
    <location>
        <begin position="35"/>
        <end position="231"/>
    </location>
</feature>
<feature type="compositionally biased region" description="Low complexity" evidence="1">
    <location>
        <begin position="1525"/>
        <end position="1536"/>
    </location>
</feature>
<proteinExistence type="predicted"/>
<feature type="compositionally biased region" description="Low complexity" evidence="1">
    <location>
        <begin position="1500"/>
        <end position="1518"/>
    </location>
</feature>
<feature type="compositionally biased region" description="Acidic residues" evidence="1">
    <location>
        <begin position="769"/>
        <end position="782"/>
    </location>
</feature>
<evidence type="ECO:0000313" key="4">
    <source>
        <dbReference type="Proteomes" id="UP000041254"/>
    </source>
</evidence>
<feature type="compositionally biased region" description="Acidic residues" evidence="1">
    <location>
        <begin position="1146"/>
        <end position="1168"/>
    </location>
</feature>
<dbReference type="PANTHER" id="PTHR11289:SF0">
    <property type="entry name" value="BREAST CANCER TYPE 2 SUSCEPTIBILITY PROTEIN"/>
    <property type="match status" value="1"/>
</dbReference>
<feature type="region of interest" description="Disordered" evidence="1">
    <location>
        <begin position="653"/>
        <end position="782"/>
    </location>
</feature>
<feature type="compositionally biased region" description="Pro residues" evidence="1">
    <location>
        <begin position="491"/>
        <end position="500"/>
    </location>
</feature>
<feature type="region of interest" description="Disordered" evidence="1">
    <location>
        <begin position="249"/>
        <end position="283"/>
    </location>
</feature>
<evidence type="ECO:0000259" key="2">
    <source>
        <dbReference type="Pfam" id="PF09103"/>
    </source>
</evidence>
<evidence type="ECO:0000256" key="1">
    <source>
        <dbReference type="SAM" id="MobiDB-lite"/>
    </source>
</evidence>
<feature type="compositionally biased region" description="Basic and acidic residues" evidence="1">
    <location>
        <begin position="264"/>
        <end position="279"/>
    </location>
</feature>
<feature type="compositionally biased region" description="Low complexity" evidence="1">
    <location>
        <begin position="107"/>
        <end position="120"/>
    </location>
</feature>
<feature type="compositionally biased region" description="Pro residues" evidence="1">
    <location>
        <begin position="603"/>
        <end position="622"/>
    </location>
</feature>
<feature type="region of interest" description="Disordered" evidence="1">
    <location>
        <begin position="1499"/>
        <end position="1537"/>
    </location>
</feature>
<feature type="region of interest" description="Disordered" evidence="1">
    <location>
        <begin position="419"/>
        <end position="515"/>
    </location>
</feature>
<feature type="compositionally biased region" description="Basic and acidic residues" evidence="1">
    <location>
        <begin position="759"/>
        <end position="768"/>
    </location>
</feature>
<protein>
    <recommendedName>
        <fullName evidence="2">BRCA2 OB1 domain-containing protein</fullName>
    </recommendedName>
</protein>
<gene>
    <name evidence="3" type="ORF">Vbra_22521</name>
</gene>
<feature type="compositionally biased region" description="Pro residues" evidence="1">
    <location>
        <begin position="76"/>
        <end position="91"/>
    </location>
</feature>
<dbReference type="OMA" id="NIQMSAK"/>
<feature type="region of interest" description="Disordered" evidence="1">
    <location>
        <begin position="1661"/>
        <end position="1706"/>
    </location>
</feature>
<feature type="compositionally biased region" description="Low complexity" evidence="1">
    <location>
        <begin position="57"/>
        <end position="75"/>
    </location>
</feature>
<dbReference type="EMBL" id="CDMY01000312">
    <property type="protein sequence ID" value="CEM01867.1"/>
    <property type="molecule type" value="Genomic_DNA"/>
</dbReference>